<sequence length="182" mass="20676">MEARAHAEHVFVIYTSWGDSPFSKTGADLVDNLRYMNTRTILEDVLLTLFTSRSSGREQDARFCRNGVTDRKKTNVYLQGKFPDVDKRVRSSRWQSEREVFTGGAERGSSLVRRDPAGSRRKRANRLTGRAAFVECESRSDRGGRREDSLFLHFFLQSFRCSAAAGGVKTLLVPRLDAHSRI</sequence>
<dbReference type="Proteomes" id="UP000319801">
    <property type="component" value="Unassembled WGS sequence"/>
</dbReference>
<gene>
    <name evidence="2" type="ORF">Baya_15538</name>
</gene>
<keyword evidence="3" id="KW-1185">Reference proteome</keyword>
<protein>
    <submittedName>
        <fullName evidence="2">Uncharacterized protein</fullName>
    </submittedName>
</protein>
<organism evidence="2 3">
    <name type="scientific">Bagarius yarrelli</name>
    <name type="common">Goonch</name>
    <name type="synonym">Bagrus yarrelli</name>
    <dbReference type="NCBI Taxonomy" id="175774"/>
    <lineage>
        <taxon>Eukaryota</taxon>
        <taxon>Metazoa</taxon>
        <taxon>Chordata</taxon>
        <taxon>Craniata</taxon>
        <taxon>Vertebrata</taxon>
        <taxon>Euteleostomi</taxon>
        <taxon>Actinopterygii</taxon>
        <taxon>Neopterygii</taxon>
        <taxon>Teleostei</taxon>
        <taxon>Ostariophysi</taxon>
        <taxon>Siluriformes</taxon>
        <taxon>Sisoridae</taxon>
        <taxon>Sisorinae</taxon>
        <taxon>Bagarius</taxon>
    </lineage>
</organism>
<dbReference type="EMBL" id="VCAZ01000221">
    <property type="protein sequence ID" value="TTJ38841.1"/>
    <property type="molecule type" value="Genomic_DNA"/>
</dbReference>
<feature type="region of interest" description="Disordered" evidence="1">
    <location>
        <begin position="105"/>
        <end position="124"/>
    </location>
</feature>
<reference evidence="2 3" key="1">
    <citation type="journal article" date="2019" name="Genome Biol. Evol.">
        <title>Whole-Genome Sequencing of the Giant Devil Catfish, Bagarius yarrelli.</title>
        <authorList>
            <person name="Jiang W."/>
            <person name="Lv Y."/>
            <person name="Cheng L."/>
            <person name="Yang K."/>
            <person name="Chao B."/>
            <person name="Wang X."/>
            <person name="Li Y."/>
            <person name="Pan X."/>
            <person name="You X."/>
            <person name="Zhang Y."/>
            <person name="Yang J."/>
            <person name="Li J."/>
            <person name="Zhang X."/>
            <person name="Liu S."/>
            <person name="Sun C."/>
            <person name="Yang J."/>
            <person name="Shi Q."/>
        </authorList>
    </citation>
    <scope>NUCLEOTIDE SEQUENCE [LARGE SCALE GENOMIC DNA]</scope>
    <source>
        <strain evidence="2">JWS20170419001</strain>
        <tissue evidence="2">Muscle</tissue>
    </source>
</reference>
<accession>A0A556VC11</accession>
<proteinExistence type="predicted"/>
<evidence type="ECO:0000313" key="2">
    <source>
        <dbReference type="EMBL" id="TTJ38841.1"/>
    </source>
</evidence>
<dbReference type="AlphaFoldDB" id="A0A556VC11"/>
<evidence type="ECO:0000313" key="3">
    <source>
        <dbReference type="Proteomes" id="UP000319801"/>
    </source>
</evidence>
<comment type="caution">
    <text evidence="2">The sequence shown here is derived from an EMBL/GenBank/DDBJ whole genome shotgun (WGS) entry which is preliminary data.</text>
</comment>
<evidence type="ECO:0000256" key="1">
    <source>
        <dbReference type="SAM" id="MobiDB-lite"/>
    </source>
</evidence>
<name>A0A556VC11_BAGYA</name>